<proteinExistence type="predicted"/>
<name>A0A6M3L6I4_9ZZZZ</name>
<accession>A0A6M3L6I4</accession>
<gene>
    <name evidence="1" type="ORF">MM415B02360_0002</name>
</gene>
<protein>
    <submittedName>
        <fullName evidence="1">Uncharacterized protein</fullName>
    </submittedName>
</protein>
<dbReference type="EMBL" id="MT142919">
    <property type="protein sequence ID" value="QJA90517.1"/>
    <property type="molecule type" value="Genomic_DNA"/>
</dbReference>
<dbReference type="AlphaFoldDB" id="A0A6M3L6I4"/>
<sequence>MRRLLDRVLYVLYWIPCLWRAWWWDGVYLLDILRHALRYNARAFRRWGHLESNEESAAQMDRAIAVLDRLIADDYASEDLERWSKKWGEATWGRSEEHPDFMRLGFENEKTDEDRQACRQEALEISAKEDGLRAADMDALLGLLREHLFEWWD</sequence>
<reference evidence="1" key="1">
    <citation type="submission" date="2020-03" db="EMBL/GenBank/DDBJ databases">
        <title>The deep terrestrial virosphere.</title>
        <authorList>
            <person name="Holmfeldt K."/>
            <person name="Nilsson E."/>
            <person name="Simone D."/>
            <person name="Lopez-Fernandez M."/>
            <person name="Wu X."/>
            <person name="de Brujin I."/>
            <person name="Lundin D."/>
            <person name="Andersson A."/>
            <person name="Bertilsson S."/>
            <person name="Dopson M."/>
        </authorList>
    </citation>
    <scope>NUCLEOTIDE SEQUENCE</scope>
    <source>
        <strain evidence="1">MM415B02360</strain>
    </source>
</reference>
<evidence type="ECO:0000313" key="1">
    <source>
        <dbReference type="EMBL" id="QJA90517.1"/>
    </source>
</evidence>
<organism evidence="1">
    <name type="scientific">viral metagenome</name>
    <dbReference type="NCBI Taxonomy" id="1070528"/>
    <lineage>
        <taxon>unclassified sequences</taxon>
        <taxon>metagenomes</taxon>
        <taxon>organismal metagenomes</taxon>
    </lineage>
</organism>